<name>I3SFD5_LOTJA</name>
<dbReference type="AlphaFoldDB" id="I3SFD5"/>
<proteinExistence type="evidence at transcript level"/>
<sequence length="30" mass="3527">MRNSSLQLLRLSNDFIELTSYTRTQQSAPR</sequence>
<evidence type="ECO:0000313" key="1">
    <source>
        <dbReference type="EMBL" id="AFK38977.1"/>
    </source>
</evidence>
<dbReference type="EMBL" id="BT139182">
    <property type="protein sequence ID" value="AFK38977.1"/>
    <property type="molecule type" value="mRNA"/>
</dbReference>
<organism evidence="1">
    <name type="scientific">Lotus japonicus</name>
    <name type="common">Lotus corniculatus var. japonicus</name>
    <dbReference type="NCBI Taxonomy" id="34305"/>
    <lineage>
        <taxon>Eukaryota</taxon>
        <taxon>Viridiplantae</taxon>
        <taxon>Streptophyta</taxon>
        <taxon>Embryophyta</taxon>
        <taxon>Tracheophyta</taxon>
        <taxon>Spermatophyta</taxon>
        <taxon>Magnoliopsida</taxon>
        <taxon>eudicotyledons</taxon>
        <taxon>Gunneridae</taxon>
        <taxon>Pentapetalae</taxon>
        <taxon>rosids</taxon>
        <taxon>fabids</taxon>
        <taxon>Fabales</taxon>
        <taxon>Fabaceae</taxon>
        <taxon>Papilionoideae</taxon>
        <taxon>50 kb inversion clade</taxon>
        <taxon>NPAAA clade</taxon>
        <taxon>Hologalegina</taxon>
        <taxon>robinioid clade</taxon>
        <taxon>Loteae</taxon>
        <taxon>Lotus</taxon>
    </lineage>
</organism>
<accession>I3SFD5</accession>
<reference evidence="1" key="1">
    <citation type="submission" date="2012-05" db="EMBL/GenBank/DDBJ databases">
        <authorList>
            <person name="Krishnakumar V."/>
            <person name="Cheung F."/>
            <person name="Xiao Y."/>
            <person name="Chan A."/>
            <person name="Moskal W.A."/>
            <person name="Town C.D."/>
        </authorList>
    </citation>
    <scope>NUCLEOTIDE SEQUENCE</scope>
</reference>
<protein>
    <submittedName>
        <fullName evidence="1">Uncharacterized protein</fullName>
    </submittedName>
</protein>